<organism evidence="10 11">
    <name type="scientific">Hypsibius exemplaris</name>
    <name type="common">Freshwater tardigrade</name>
    <dbReference type="NCBI Taxonomy" id="2072580"/>
    <lineage>
        <taxon>Eukaryota</taxon>
        <taxon>Metazoa</taxon>
        <taxon>Ecdysozoa</taxon>
        <taxon>Tardigrada</taxon>
        <taxon>Eutardigrada</taxon>
        <taxon>Parachela</taxon>
        <taxon>Hypsibioidea</taxon>
        <taxon>Hypsibiidae</taxon>
        <taxon>Hypsibius</taxon>
    </lineage>
</organism>
<dbReference type="InterPro" id="IPR036388">
    <property type="entry name" value="WH-like_DNA-bd_sf"/>
</dbReference>
<evidence type="ECO:0000256" key="8">
    <source>
        <dbReference type="SAM" id="MobiDB-lite"/>
    </source>
</evidence>
<evidence type="ECO:0000313" key="11">
    <source>
        <dbReference type="Proteomes" id="UP000192578"/>
    </source>
</evidence>
<evidence type="ECO:0000256" key="4">
    <source>
        <dbReference type="ARBA" id="ARBA00023163"/>
    </source>
</evidence>
<dbReference type="InterPro" id="IPR036390">
    <property type="entry name" value="WH_DNA-bd_sf"/>
</dbReference>
<accession>A0A1W0X7D7</accession>
<dbReference type="PANTHER" id="PTHR12716">
    <property type="entry name" value="TRANSCRIPTION INITIATION FACTOR IIE, BETA SUBUNIT"/>
    <property type="match status" value="1"/>
</dbReference>
<dbReference type="PIRSF" id="PIRSF016398">
    <property type="entry name" value="TFIIE-beta"/>
    <property type="match status" value="1"/>
</dbReference>
<dbReference type="GO" id="GO:0001097">
    <property type="term" value="F:TFIIH-class transcription factor complex binding"/>
    <property type="evidence" value="ECO:0007669"/>
    <property type="project" value="TreeGrafter"/>
</dbReference>
<feature type="compositionally biased region" description="Polar residues" evidence="8">
    <location>
        <begin position="52"/>
        <end position="61"/>
    </location>
</feature>
<comment type="function">
    <text evidence="6 7">Recruits TFIIH to the initiation complex and stimulates the RNA polymerase II C-terminal domain kinase and DNA-dependent ATPase activities of TFIIH. Both TFIIH and TFIIE are required for promoter clearance by RNA polymerase.</text>
</comment>
<dbReference type="GO" id="GO:0003677">
    <property type="term" value="F:DNA binding"/>
    <property type="evidence" value="ECO:0007669"/>
    <property type="project" value="UniProtKB-UniRule"/>
</dbReference>
<name>A0A1W0X7D7_HYPEX</name>
<dbReference type="OrthoDB" id="5323195at2759"/>
<dbReference type="Pfam" id="PF02186">
    <property type="entry name" value="TFIIE_beta"/>
    <property type="match status" value="1"/>
</dbReference>
<dbReference type="Gene3D" id="1.10.10.10">
    <property type="entry name" value="Winged helix-like DNA-binding domain superfamily/Winged helix DNA-binding domain"/>
    <property type="match status" value="1"/>
</dbReference>
<dbReference type="Proteomes" id="UP000192578">
    <property type="component" value="Unassembled WGS sequence"/>
</dbReference>
<comment type="subunit">
    <text evidence="7">Tetramer of two alpha and two beta chains.</text>
</comment>
<keyword evidence="2 7" id="KW-0805">Transcription regulation</keyword>
<dbReference type="InterPro" id="IPR003166">
    <property type="entry name" value="TFIIE_bsu_DNA-bd"/>
</dbReference>
<dbReference type="GO" id="GO:0005673">
    <property type="term" value="C:transcription factor TFIIE complex"/>
    <property type="evidence" value="ECO:0007669"/>
    <property type="project" value="UniProtKB-UniRule"/>
</dbReference>
<feature type="compositionally biased region" description="Basic and acidic residues" evidence="8">
    <location>
        <begin position="1"/>
        <end position="13"/>
    </location>
</feature>
<dbReference type="PROSITE" id="PS51351">
    <property type="entry name" value="TFIIE_BETA_C"/>
    <property type="match status" value="1"/>
</dbReference>
<keyword evidence="4 7" id="KW-0804">Transcription</keyword>
<comment type="caution">
    <text evidence="10">The sequence shown here is derived from an EMBL/GenBank/DDBJ whole genome shotgun (WGS) entry which is preliminary data.</text>
</comment>
<evidence type="ECO:0000256" key="3">
    <source>
        <dbReference type="ARBA" id="ARBA00023125"/>
    </source>
</evidence>
<evidence type="ECO:0000256" key="6">
    <source>
        <dbReference type="ARBA" id="ARBA00025581"/>
    </source>
</evidence>
<reference evidence="11" key="1">
    <citation type="submission" date="2017-01" db="EMBL/GenBank/DDBJ databases">
        <title>Comparative genomics of anhydrobiosis in the tardigrade Hypsibius dujardini.</title>
        <authorList>
            <person name="Yoshida Y."/>
            <person name="Koutsovoulos G."/>
            <person name="Laetsch D."/>
            <person name="Stevens L."/>
            <person name="Kumar S."/>
            <person name="Horikawa D."/>
            <person name="Ishino K."/>
            <person name="Komine S."/>
            <person name="Tomita M."/>
            <person name="Blaxter M."/>
            <person name="Arakawa K."/>
        </authorList>
    </citation>
    <scope>NUCLEOTIDE SEQUENCE [LARGE SCALE GENOMIC DNA]</scope>
    <source>
        <strain evidence="11">Z151</strain>
    </source>
</reference>
<gene>
    <name evidence="10" type="ORF">BV898_02740</name>
</gene>
<keyword evidence="5 7" id="KW-0539">Nucleus</keyword>
<feature type="domain" description="TFIIE beta" evidence="9">
    <location>
        <begin position="61"/>
        <end position="155"/>
    </location>
</feature>
<dbReference type="InterPro" id="IPR040501">
    <property type="entry name" value="TFA2_Winged_2"/>
</dbReference>
<evidence type="ECO:0000313" key="10">
    <source>
        <dbReference type="EMBL" id="OQV23290.1"/>
    </source>
</evidence>
<dbReference type="PANTHER" id="PTHR12716:SF8">
    <property type="entry name" value="TRANSCRIPTION INITIATION FACTOR IIE SUBUNIT BETA"/>
    <property type="match status" value="1"/>
</dbReference>
<feature type="region of interest" description="Disordered" evidence="8">
    <location>
        <begin position="1"/>
        <end position="66"/>
    </location>
</feature>
<evidence type="ECO:0000256" key="7">
    <source>
        <dbReference type="PIRNR" id="PIRNR016398"/>
    </source>
</evidence>
<dbReference type="Pfam" id="PF18121">
    <property type="entry name" value="TFA2_Winged_2"/>
    <property type="match status" value="1"/>
</dbReference>
<dbReference type="GO" id="GO:0006367">
    <property type="term" value="P:transcription initiation at RNA polymerase II promoter"/>
    <property type="evidence" value="ECO:0007669"/>
    <property type="project" value="UniProtKB-UniRule"/>
</dbReference>
<sequence>MDPSLLREREAFKRKALSQPTVEKRKPLPASQYDRPYEPESSSSSSRKQKPTLPSKSSDNASGGFDYKNVQQSSTVRFAVLGKIIKFMRARHLQGDDYALSVNEILDETKQEAVAPKIRSWLTLEALTQNPKLRCESGRTPELNKFIYKPSFDIRDKKGLLRLLQDHHVKGAGGILMDDIEESLPHASKVMEELSSSIIVIKRPYDKRQVVFFRDPSVAVDMPEDISKLWRSVSVDGMDAKKIADYLSKSGFSFIKNDQRPLGATKKRGRKGARDGKVVLKNNDHVKDILQDYSSKVPK</sequence>
<evidence type="ECO:0000256" key="5">
    <source>
        <dbReference type="ARBA" id="ARBA00023242"/>
    </source>
</evidence>
<keyword evidence="3 7" id="KW-0238">DNA-binding</keyword>
<dbReference type="InterPro" id="IPR016656">
    <property type="entry name" value="TFIIE-bsu"/>
</dbReference>
<comment type="similarity">
    <text evidence="7">Belongs to the TFIIE beta subunit family.</text>
</comment>
<evidence type="ECO:0000256" key="2">
    <source>
        <dbReference type="ARBA" id="ARBA00023015"/>
    </source>
</evidence>
<proteinExistence type="inferred from homology"/>
<dbReference type="SUPFAM" id="SSF46785">
    <property type="entry name" value="Winged helix' DNA-binding domain"/>
    <property type="match status" value="1"/>
</dbReference>
<keyword evidence="11" id="KW-1185">Reference proteome</keyword>
<evidence type="ECO:0000259" key="9">
    <source>
        <dbReference type="PROSITE" id="PS51351"/>
    </source>
</evidence>
<evidence type="ECO:0000256" key="1">
    <source>
        <dbReference type="ARBA" id="ARBA00004123"/>
    </source>
</evidence>
<dbReference type="CDD" id="cd07977">
    <property type="entry name" value="TFIIE_beta_winged_helix"/>
    <property type="match status" value="1"/>
</dbReference>
<dbReference type="AlphaFoldDB" id="A0A1W0X7D7"/>
<comment type="subcellular location">
    <subcellularLocation>
        <location evidence="1 7">Nucleus</location>
    </subcellularLocation>
</comment>
<protein>
    <recommendedName>
        <fullName evidence="7">Transcription initiation factor IIE subunit beta</fullName>
    </recommendedName>
</protein>
<dbReference type="EMBL" id="MTYJ01000012">
    <property type="protein sequence ID" value="OQV23290.1"/>
    <property type="molecule type" value="Genomic_DNA"/>
</dbReference>